<evidence type="ECO:0000313" key="2">
    <source>
        <dbReference type="Proteomes" id="UP000789831"/>
    </source>
</evidence>
<dbReference type="Proteomes" id="UP000789831">
    <property type="component" value="Unassembled WGS sequence"/>
</dbReference>
<evidence type="ECO:0000313" key="1">
    <source>
        <dbReference type="EMBL" id="CAG8576854.1"/>
    </source>
</evidence>
<protein>
    <submittedName>
        <fullName evidence="1">7410_t:CDS:1</fullName>
    </submittedName>
</protein>
<gene>
    <name evidence="1" type="ORF">AGERDE_LOCUS7924</name>
</gene>
<organism evidence="1 2">
    <name type="scientific">Ambispora gerdemannii</name>
    <dbReference type="NCBI Taxonomy" id="144530"/>
    <lineage>
        <taxon>Eukaryota</taxon>
        <taxon>Fungi</taxon>
        <taxon>Fungi incertae sedis</taxon>
        <taxon>Mucoromycota</taxon>
        <taxon>Glomeromycotina</taxon>
        <taxon>Glomeromycetes</taxon>
        <taxon>Archaeosporales</taxon>
        <taxon>Ambisporaceae</taxon>
        <taxon>Ambispora</taxon>
    </lineage>
</organism>
<dbReference type="AlphaFoldDB" id="A0A9N9BT46"/>
<comment type="caution">
    <text evidence="1">The sequence shown here is derived from an EMBL/GenBank/DDBJ whole genome shotgun (WGS) entry which is preliminary data.</text>
</comment>
<reference evidence="1" key="1">
    <citation type="submission" date="2021-06" db="EMBL/GenBank/DDBJ databases">
        <authorList>
            <person name="Kallberg Y."/>
            <person name="Tangrot J."/>
            <person name="Rosling A."/>
        </authorList>
    </citation>
    <scope>NUCLEOTIDE SEQUENCE</scope>
    <source>
        <strain evidence="1">MT106</strain>
    </source>
</reference>
<keyword evidence="2" id="KW-1185">Reference proteome</keyword>
<name>A0A9N9BT46_9GLOM</name>
<sequence length="69" mass="7787">MSEYSNFSSTHEALKTIFSKASDKEIANTVCPLIWLLWMLLQQTIFEVGAEMKTRVAFFTSQASPNSIP</sequence>
<feature type="non-terminal residue" evidence="1">
    <location>
        <position position="69"/>
    </location>
</feature>
<accession>A0A9N9BT46</accession>
<proteinExistence type="predicted"/>
<dbReference type="EMBL" id="CAJVPL010001549">
    <property type="protein sequence ID" value="CAG8576854.1"/>
    <property type="molecule type" value="Genomic_DNA"/>
</dbReference>